<dbReference type="EMBL" id="JALLBG020000200">
    <property type="protein sequence ID" value="KAL3759578.1"/>
    <property type="molecule type" value="Genomic_DNA"/>
</dbReference>
<comment type="caution">
    <text evidence="4">The sequence shown here is derived from an EMBL/GenBank/DDBJ whole genome shotgun (WGS) entry which is preliminary data.</text>
</comment>
<gene>
    <name evidence="4" type="ORF">ACHAWU_000877</name>
</gene>
<dbReference type="PANTHER" id="PTHR15346">
    <property type="entry name" value="DYNACTIN SUBUNIT"/>
    <property type="match status" value="1"/>
</dbReference>
<reference evidence="4 5" key="1">
    <citation type="submission" date="2024-10" db="EMBL/GenBank/DDBJ databases">
        <title>Updated reference genomes for cyclostephanoid diatoms.</title>
        <authorList>
            <person name="Roberts W.R."/>
            <person name="Alverson A.J."/>
        </authorList>
    </citation>
    <scope>NUCLEOTIDE SEQUENCE [LARGE SCALE GENOMIC DNA]</scope>
    <source>
        <strain evidence="4 5">AJA232-27</strain>
    </source>
</reference>
<feature type="region of interest" description="Disordered" evidence="3">
    <location>
        <begin position="233"/>
        <end position="253"/>
    </location>
</feature>
<evidence type="ECO:0000256" key="1">
    <source>
        <dbReference type="ARBA" id="ARBA00004496"/>
    </source>
</evidence>
<feature type="compositionally biased region" description="Basic and acidic residues" evidence="3">
    <location>
        <begin position="46"/>
        <end position="61"/>
    </location>
</feature>
<evidence type="ECO:0000313" key="5">
    <source>
        <dbReference type="Proteomes" id="UP001530293"/>
    </source>
</evidence>
<evidence type="ECO:0000256" key="2">
    <source>
        <dbReference type="ARBA" id="ARBA00022490"/>
    </source>
</evidence>
<feature type="compositionally biased region" description="Low complexity" evidence="3">
    <location>
        <begin position="236"/>
        <end position="253"/>
    </location>
</feature>
<comment type="subcellular location">
    <subcellularLocation>
        <location evidence="1">Cytoplasm</location>
    </subcellularLocation>
</comment>
<evidence type="ECO:0000313" key="4">
    <source>
        <dbReference type="EMBL" id="KAL3759578.1"/>
    </source>
</evidence>
<name>A0ABD3M9L7_9STRA</name>
<accession>A0ABD3M9L7</accession>
<dbReference type="InterPro" id="IPR028133">
    <property type="entry name" value="Dynamitin"/>
</dbReference>
<evidence type="ECO:0000256" key="3">
    <source>
        <dbReference type="SAM" id="MobiDB-lite"/>
    </source>
</evidence>
<dbReference type="GO" id="GO:0005737">
    <property type="term" value="C:cytoplasm"/>
    <property type="evidence" value="ECO:0007669"/>
    <property type="project" value="UniProtKB-SubCell"/>
</dbReference>
<proteinExistence type="predicted"/>
<dbReference type="Pfam" id="PF04912">
    <property type="entry name" value="Dynamitin"/>
    <property type="match status" value="1"/>
</dbReference>
<feature type="region of interest" description="Disordered" evidence="3">
    <location>
        <begin position="1"/>
        <end position="67"/>
    </location>
</feature>
<dbReference type="AlphaFoldDB" id="A0ABD3M9L7"/>
<protein>
    <submittedName>
        <fullName evidence="4">Uncharacterized protein</fullName>
    </submittedName>
</protein>
<dbReference type="Proteomes" id="UP001530293">
    <property type="component" value="Unassembled WGS sequence"/>
</dbReference>
<organism evidence="4 5">
    <name type="scientific">Discostella pseudostelligera</name>
    <dbReference type="NCBI Taxonomy" id="259834"/>
    <lineage>
        <taxon>Eukaryota</taxon>
        <taxon>Sar</taxon>
        <taxon>Stramenopiles</taxon>
        <taxon>Ochrophyta</taxon>
        <taxon>Bacillariophyta</taxon>
        <taxon>Coscinodiscophyceae</taxon>
        <taxon>Thalassiosirophycidae</taxon>
        <taxon>Stephanodiscales</taxon>
        <taxon>Stephanodiscaceae</taxon>
        <taxon>Discostella</taxon>
    </lineage>
</organism>
<sequence length="457" mass="50086">MTDPTHSADEAGGEAIFTSDGLPALIAPLPPPPLNSDGRHHHRRLHVDDGNDNDKIERGGDGNDDDDALIIQEELDPRTAFQAFSRHPPTNSGWILNRPDSDSNNANNVDVDAEQDGLGVGGDDNEIYWVGDPRRRLQYLKAEIDKLETTLNKNTAGINNNADNEDDKNSLKAMMLELNSRIDALGMTHASLYQKYQEHLSRIIENLNNDSLGFGGKDDLKMKLLHELHEQEQKQSSIAANMNSSASAPSQREALLEERLRRLEHVMGSTSTTTTTAIGSNNSNTHKSILERIEDAERLSAQMDMNQLEKLAAKAKVIRADLEAAARAKTKLGSATATSSKSSSSAATTATTTAELDSQIISALHAQLIELDGISPSLPALTHRLLELSNLHTNAAEFASRLSDAEMAIGRSERMLSNVEEALTKMELGWKENRDVLERNVKRLDDIVLSLIGDEKK</sequence>
<keyword evidence="5" id="KW-1185">Reference proteome</keyword>
<feature type="region of interest" description="Disordered" evidence="3">
    <location>
        <begin position="83"/>
        <end position="117"/>
    </location>
</feature>
<keyword evidence="2" id="KW-0963">Cytoplasm</keyword>